<dbReference type="AlphaFoldDB" id="A0A8S0UBN9"/>
<evidence type="ECO:0000256" key="1">
    <source>
        <dbReference type="ARBA" id="ARBA00022729"/>
    </source>
</evidence>
<feature type="domain" description="X8" evidence="3">
    <location>
        <begin position="99"/>
        <end position="184"/>
    </location>
</feature>
<dbReference type="PANTHER" id="PTHR31044:SF60">
    <property type="entry name" value="PLASMODESMATA CALLOSE-BINDING PROTEIN 4"/>
    <property type="match status" value="1"/>
</dbReference>
<dbReference type="Pfam" id="PF07983">
    <property type="entry name" value="X8"/>
    <property type="match status" value="1"/>
</dbReference>
<dbReference type="InterPro" id="IPR012946">
    <property type="entry name" value="X8"/>
</dbReference>
<dbReference type="PANTHER" id="PTHR31044">
    <property type="entry name" value="BETA-1,3 GLUCANASE"/>
    <property type="match status" value="1"/>
</dbReference>
<dbReference type="Gramene" id="OE9A120326T1">
    <property type="protein sequence ID" value="OE9A120326C1"/>
    <property type="gene ID" value="OE9A120326"/>
</dbReference>
<feature type="transmembrane region" description="Helical" evidence="2">
    <location>
        <begin position="195"/>
        <end position="218"/>
    </location>
</feature>
<keyword evidence="2" id="KW-1133">Transmembrane helix</keyword>
<evidence type="ECO:0000256" key="2">
    <source>
        <dbReference type="SAM" id="Phobius"/>
    </source>
</evidence>
<reference evidence="4 5" key="1">
    <citation type="submission" date="2019-12" db="EMBL/GenBank/DDBJ databases">
        <authorList>
            <person name="Alioto T."/>
            <person name="Alioto T."/>
            <person name="Gomez Garrido J."/>
        </authorList>
    </citation>
    <scope>NUCLEOTIDE SEQUENCE [LARGE SCALE GENOMIC DNA]</scope>
</reference>
<dbReference type="InterPro" id="IPR044788">
    <property type="entry name" value="X8_dom_prot"/>
</dbReference>
<keyword evidence="1" id="KW-0732">Signal</keyword>
<name>A0A8S0UBN9_OLEEU</name>
<dbReference type="EMBL" id="CACTIH010007420">
    <property type="protein sequence ID" value="CAA3013037.1"/>
    <property type="molecule type" value="Genomic_DNA"/>
</dbReference>
<comment type="caution">
    <text evidence="4">The sequence shown here is derived from an EMBL/GenBank/DDBJ whole genome shotgun (WGS) entry which is preliminary data.</text>
</comment>
<organism evidence="4 5">
    <name type="scientific">Olea europaea subsp. europaea</name>
    <dbReference type="NCBI Taxonomy" id="158383"/>
    <lineage>
        <taxon>Eukaryota</taxon>
        <taxon>Viridiplantae</taxon>
        <taxon>Streptophyta</taxon>
        <taxon>Embryophyta</taxon>
        <taxon>Tracheophyta</taxon>
        <taxon>Spermatophyta</taxon>
        <taxon>Magnoliopsida</taxon>
        <taxon>eudicotyledons</taxon>
        <taxon>Gunneridae</taxon>
        <taxon>Pentapetalae</taxon>
        <taxon>asterids</taxon>
        <taxon>lamiids</taxon>
        <taxon>Lamiales</taxon>
        <taxon>Oleaceae</taxon>
        <taxon>Oleeae</taxon>
        <taxon>Olea</taxon>
    </lineage>
</organism>
<dbReference type="Proteomes" id="UP000594638">
    <property type="component" value="Unassembled WGS sequence"/>
</dbReference>
<dbReference type="GO" id="GO:0009506">
    <property type="term" value="C:plasmodesma"/>
    <property type="evidence" value="ECO:0007669"/>
    <property type="project" value="UniProtKB-ARBA"/>
</dbReference>
<dbReference type="SMART" id="SM00768">
    <property type="entry name" value="X8"/>
    <property type="match status" value="1"/>
</dbReference>
<dbReference type="Gene3D" id="1.20.58.1040">
    <property type="match status" value="1"/>
</dbReference>
<accession>A0A8S0UBN9</accession>
<feature type="transmembrane region" description="Helical" evidence="2">
    <location>
        <begin position="20"/>
        <end position="41"/>
    </location>
</feature>
<dbReference type="OrthoDB" id="1930814at2759"/>
<evidence type="ECO:0000259" key="3">
    <source>
        <dbReference type="SMART" id="SM00768"/>
    </source>
</evidence>
<gene>
    <name evidence="4" type="ORF">OLEA9_A120326</name>
</gene>
<keyword evidence="2" id="KW-0812">Transmembrane</keyword>
<sequence length="263" mass="28800">MVIYMCYISLSLRPSELVQLQGIEIIMSVFILSLVLFLTIARSTSGKQSLFSRFIVFSGTYSFSPPGTLFNYISPIHRLCSDRLNFWKSASPLFNDAAYYCICDDGLSDAIYQKNIDYACGAGADCIPIMQNGPCFQPNTVKDHCNVAVNSYYQRNGQVQGSCNFSNTATLAQDPPPTISECVYPSMPRAVEKPIIHFSLSIKITVATGLVIMVIGLLKLFQSLNEGKSHQEAANHTNGPVEIEANTAGSPSTVLDIKLSDEP</sequence>
<keyword evidence="5" id="KW-1185">Reference proteome</keyword>
<evidence type="ECO:0000313" key="5">
    <source>
        <dbReference type="Proteomes" id="UP000594638"/>
    </source>
</evidence>
<protein>
    <submittedName>
        <fullName evidence="4">PLASMODESMATA CALLOSE-BINDING PROTEIN 3-like</fullName>
    </submittedName>
</protein>
<proteinExistence type="predicted"/>
<evidence type="ECO:0000313" key="4">
    <source>
        <dbReference type="EMBL" id="CAA3013037.1"/>
    </source>
</evidence>
<keyword evidence="2" id="KW-0472">Membrane</keyword>